<accession>A0ABX8B8X2</accession>
<proteinExistence type="predicted"/>
<keyword evidence="1" id="KW-0812">Transmembrane</keyword>
<name>A0ABX8B8X2_9BACT</name>
<feature type="transmembrane region" description="Helical" evidence="1">
    <location>
        <begin position="34"/>
        <end position="55"/>
    </location>
</feature>
<evidence type="ECO:0000313" key="4">
    <source>
        <dbReference type="Proteomes" id="UP000676506"/>
    </source>
</evidence>
<protein>
    <submittedName>
        <fullName evidence="3">Uncharacterized protein</fullName>
    </submittedName>
</protein>
<dbReference type="EMBL" id="CP072648">
    <property type="protein sequence ID" value="QUW02000.1"/>
    <property type="molecule type" value="Genomic_DNA"/>
</dbReference>
<reference evidence="3 4" key="1">
    <citation type="submission" date="2021-03" db="EMBL/GenBank/DDBJ databases">
        <title>Genomic and phenotypic characterization of Chloracidobacterium isolates provides evidence for multiple species.</title>
        <authorList>
            <person name="Saini M.K."/>
            <person name="Costas A.M.G."/>
            <person name="Tank M."/>
            <person name="Bryant D.A."/>
        </authorList>
    </citation>
    <scope>NUCLEOTIDE SEQUENCE [LARGE SCALE GENOMIC DNA]</scope>
    <source>
        <strain evidence="3 4">BV2-C</strain>
    </source>
</reference>
<dbReference type="Proteomes" id="UP000676506">
    <property type="component" value="Chromosome 1"/>
</dbReference>
<gene>
    <name evidence="3" type="ORF">J8C06_06380</name>
</gene>
<evidence type="ECO:0000256" key="1">
    <source>
        <dbReference type="SAM" id="Phobius"/>
    </source>
</evidence>
<keyword evidence="1" id="KW-0472">Membrane</keyword>
<evidence type="ECO:0000256" key="2">
    <source>
        <dbReference type="SAM" id="SignalP"/>
    </source>
</evidence>
<keyword evidence="4" id="KW-1185">Reference proteome</keyword>
<evidence type="ECO:0000313" key="3">
    <source>
        <dbReference type="EMBL" id="QUW02000.1"/>
    </source>
</evidence>
<feature type="chain" id="PRO_5046680574" evidence="2">
    <location>
        <begin position="19"/>
        <end position="56"/>
    </location>
</feature>
<organism evidence="3 4">
    <name type="scientific">Chloracidobacterium validum</name>
    <dbReference type="NCBI Taxonomy" id="2821543"/>
    <lineage>
        <taxon>Bacteria</taxon>
        <taxon>Pseudomonadati</taxon>
        <taxon>Acidobacteriota</taxon>
        <taxon>Terriglobia</taxon>
        <taxon>Terriglobales</taxon>
        <taxon>Acidobacteriaceae</taxon>
        <taxon>Chloracidobacterium</taxon>
    </lineage>
</organism>
<keyword evidence="1" id="KW-1133">Transmembrane helix</keyword>
<keyword evidence="2" id="KW-0732">Signal</keyword>
<sequence length="56" mass="6100">MHLLAMMAFAALTATVLAAITNEAETPRERLIFGLKTFGSFIGIGLAISWVIYFIP</sequence>
<dbReference type="RefSeq" id="WP_211427891.1">
    <property type="nucleotide sequence ID" value="NZ_CP072648.1"/>
</dbReference>
<feature type="signal peptide" evidence="2">
    <location>
        <begin position="1"/>
        <end position="18"/>
    </location>
</feature>